<reference evidence="15" key="1">
    <citation type="journal article" date="2019" name="Int. J. Syst. Evol. Microbiol.">
        <title>The Global Catalogue of Microorganisms (GCM) 10K type strain sequencing project: providing services to taxonomists for standard genome sequencing and annotation.</title>
        <authorList>
            <consortium name="The Broad Institute Genomics Platform"/>
            <consortium name="The Broad Institute Genome Sequencing Center for Infectious Disease"/>
            <person name="Wu L."/>
            <person name="Ma J."/>
        </authorList>
    </citation>
    <scope>NUCLEOTIDE SEQUENCE [LARGE SCALE GENOMIC DNA]</scope>
    <source>
        <strain evidence="15">KCTC 42730</strain>
    </source>
</reference>
<evidence type="ECO:0000256" key="4">
    <source>
        <dbReference type="ARBA" id="ARBA00022692"/>
    </source>
</evidence>
<feature type="signal peptide" evidence="11">
    <location>
        <begin position="1"/>
        <end position="30"/>
    </location>
</feature>
<evidence type="ECO:0000256" key="11">
    <source>
        <dbReference type="SAM" id="SignalP"/>
    </source>
</evidence>
<evidence type="ECO:0000259" key="12">
    <source>
        <dbReference type="Pfam" id="PF00593"/>
    </source>
</evidence>
<comment type="similarity">
    <text evidence="8 9">Belongs to the TonB-dependent receptor family.</text>
</comment>
<feature type="chain" id="PRO_5047380975" evidence="11">
    <location>
        <begin position="31"/>
        <end position="984"/>
    </location>
</feature>
<keyword evidence="14" id="KW-0675">Receptor</keyword>
<organism evidence="14 15">
    <name type="scientific">Pseudoalteromonas fenneropenaei</name>
    <dbReference type="NCBI Taxonomy" id="1737459"/>
    <lineage>
        <taxon>Bacteria</taxon>
        <taxon>Pseudomonadati</taxon>
        <taxon>Pseudomonadota</taxon>
        <taxon>Gammaproteobacteria</taxon>
        <taxon>Alteromonadales</taxon>
        <taxon>Pseudoalteromonadaceae</taxon>
        <taxon>Pseudoalteromonas</taxon>
    </lineage>
</organism>
<keyword evidence="15" id="KW-1185">Reference proteome</keyword>
<dbReference type="EMBL" id="JBHRSD010000018">
    <property type="protein sequence ID" value="MFC3033317.1"/>
    <property type="molecule type" value="Genomic_DNA"/>
</dbReference>
<evidence type="ECO:0000256" key="10">
    <source>
        <dbReference type="SAM" id="MobiDB-lite"/>
    </source>
</evidence>
<feature type="region of interest" description="Disordered" evidence="10">
    <location>
        <begin position="241"/>
        <end position="262"/>
    </location>
</feature>
<evidence type="ECO:0000256" key="8">
    <source>
        <dbReference type="PROSITE-ProRule" id="PRU01360"/>
    </source>
</evidence>
<keyword evidence="2 8" id="KW-0813">Transport</keyword>
<name>A0ABV7CL14_9GAMM</name>
<proteinExistence type="inferred from homology"/>
<comment type="caution">
    <text evidence="14">The sequence shown here is derived from an EMBL/GenBank/DDBJ whole genome shotgun (WGS) entry which is preliminary data.</text>
</comment>
<protein>
    <submittedName>
        <fullName evidence="14">TonB-dependent receptor domain-containing protein</fullName>
    </submittedName>
</protein>
<evidence type="ECO:0000256" key="1">
    <source>
        <dbReference type="ARBA" id="ARBA00004571"/>
    </source>
</evidence>
<dbReference type="PROSITE" id="PS52016">
    <property type="entry name" value="TONB_DEPENDENT_REC_3"/>
    <property type="match status" value="1"/>
</dbReference>
<comment type="subcellular location">
    <subcellularLocation>
        <location evidence="1 8">Cell outer membrane</location>
        <topology evidence="1 8">Multi-pass membrane protein</topology>
    </subcellularLocation>
</comment>
<dbReference type="Gene3D" id="2.170.130.10">
    <property type="entry name" value="TonB-dependent receptor, plug domain"/>
    <property type="match status" value="1"/>
</dbReference>
<gene>
    <name evidence="14" type="ORF">ACFOEE_12370</name>
</gene>
<evidence type="ECO:0000256" key="6">
    <source>
        <dbReference type="ARBA" id="ARBA00023136"/>
    </source>
</evidence>
<keyword evidence="7 8" id="KW-0998">Cell outer membrane</keyword>
<dbReference type="PANTHER" id="PTHR47234:SF2">
    <property type="entry name" value="TONB-DEPENDENT RECEPTOR"/>
    <property type="match status" value="1"/>
</dbReference>
<dbReference type="InterPro" id="IPR012910">
    <property type="entry name" value="Plug_dom"/>
</dbReference>
<keyword evidence="11" id="KW-0732">Signal</keyword>
<evidence type="ECO:0000256" key="5">
    <source>
        <dbReference type="ARBA" id="ARBA00023077"/>
    </source>
</evidence>
<dbReference type="RefSeq" id="WP_377124678.1">
    <property type="nucleotide sequence ID" value="NZ_JBHRSD010000018.1"/>
</dbReference>
<dbReference type="PANTHER" id="PTHR47234">
    <property type="match status" value="1"/>
</dbReference>
<evidence type="ECO:0000313" key="14">
    <source>
        <dbReference type="EMBL" id="MFC3033317.1"/>
    </source>
</evidence>
<keyword evidence="5 9" id="KW-0798">TonB box</keyword>
<feature type="domain" description="TonB-dependent receptor-like beta-barrel" evidence="12">
    <location>
        <begin position="382"/>
        <end position="949"/>
    </location>
</feature>
<keyword evidence="6 8" id="KW-0472">Membrane</keyword>
<dbReference type="SUPFAM" id="SSF56935">
    <property type="entry name" value="Porins"/>
    <property type="match status" value="1"/>
</dbReference>
<keyword evidence="4 8" id="KW-0812">Transmembrane</keyword>
<dbReference type="InterPro" id="IPR039426">
    <property type="entry name" value="TonB-dep_rcpt-like"/>
</dbReference>
<evidence type="ECO:0000259" key="13">
    <source>
        <dbReference type="Pfam" id="PF07715"/>
    </source>
</evidence>
<dbReference type="Gene3D" id="2.40.170.20">
    <property type="entry name" value="TonB-dependent receptor, beta-barrel domain"/>
    <property type="match status" value="1"/>
</dbReference>
<dbReference type="InterPro" id="IPR000531">
    <property type="entry name" value="Beta-barrel_TonB"/>
</dbReference>
<sequence>MNNIKLTNAVRMALVLGTASSSFIATQASAAEEAAQENKVERIAVTGSRIKRTDLESAQPVLTISAADIDRSGLSSLADVLKEVATNGTALGLQTNNGNTSGVSRVNLRDCGSARTLVLVNGRRWVAGLGGSVDVSTIPLAAVKTIDVLKDGASSVYGTDAICGVVNVITKNDFDGAEMRAYIGETSDSDGRKEQYSATFGSKSDKTSTLFNVSYSKQESILGGDREISSVPIYGLPANVSASGGRASPTTPNGGFPVKGEDGKTTRYTLTEGAVGCEVNKSCAGKTGDFKVYDANTDGYNFAPVNYIQQPQETLSLYAQSSHEITDEILWTNEAMYNKRTSEAQLAAQPLSGMAVSKDSVYNPFGVDISGAAFRPINSPRGYAAEATTWRYTSALAGDFDALDRTFSWDVGATYAKNSSVQLKNGFFHKDRVAQALGASFIDGNGVARCGTKEKSIAGCVPFNIFGGANGVTQEMLDYITVEPRNLEESEMWAYNANIGTELFELPAGSVAMVIGAESRREKGFDSPEPLTVLGQVLGDNASTPTQGGFSVKEYYTEVNVPILADQPFVESLDLNFAIRYSDYSSFGSTTNSSAKLSYRPNSEVLVRASYNEGFRAPSLSDLYQGQSDSRPSAKDPCSVDSNAYKNIPEVAVRCAAEGVPAGWKQQDPQIRAVIGGDENVQPETSESLSMGVVYSPEFIDGLGISLDWYRIEIENYISSRSAASVMARCYEQGIADDCSQITRDFTGSLNGNPGEISRLISTTRNFKGGQHYEGVDLNVDYRFSTDLGDWRINWDNAYVIYAGDLGKLNEGELTRDGSISDGNDAGRYVSGASAGGTNFRLKSNMTLSWRNDDFGASITAQYFSKQVENCANIVSASKALGQPELADLCSDKDHKGNTYAFKPGTTEIIATPDQELPENKLSPTVYFDAQGSWYTPWNSTVSVGIRNLFDKEPPKAYSAFANTYDPMYRTPGRYYYLSVTHKF</sequence>
<evidence type="ECO:0000256" key="2">
    <source>
        <dbReference type="ARBA" id="ARBA00022448"/>
    </source>
</evidence>
<keyword evidence="3 8" id="KW-1134">Transmembrane beta strand</keyword>
<dbReference type="Pfam" id="PF07715">
    <property type="entry name" value="Plug"/>
    <property type="match status" value="1"/>
</dbReference>
<accession>A0ABV7CL14</accession>
<evidence type="ECO:0000256" key="3">
    <source>
        <dbReference type="ARBA" id="ARBA00022452"/>
    </source>
</evidence>
<evidence type="ECO:0000313" key="15">
    <source>
        <dbReference type="Proteomes" id="UP001595453"/>
    </source>
</evidence>
<dbReference type="Pfam" id="PF00593">
    <property type="entry name" value="TonB_dep_Rec_b-barrel"/>
    <property type="match status" value="1"/>
</dbReference>
<dbReference type="InterPro" id="IPR036942">
    <property type="entry name" value="Beta-barrel_TonB_sf"/>
</dbReference>
<feature type="domain" description="TonB-dependent receptor plug" evidence="13">
    <location>
        <begin position="56"/>
        <end position="165"/>
    </location>
</feature>
<dbReference type="InterPro" id="IPR037066">
    <property type="entry name" value="Plug_dom_sf"/>
</dbReference>
<dbReference type="Proteomes" id="UP001595453">
    <property type="component" value="Unassembled WGS sequence"/>
</dbReference>
<evidence type="ECO:0000256" key="7">
    <source>
        <dbReference type="ARBA" id="ARBA00023237"/>
    </source>
</evidence>
<evidence type="ECO:0000256" key="9">
    <source>
        <dbReference type="RuleBase" id="RU003357"/>
    </source>
</evidence>